<protein>
    <submittedName>
        <fullName evidence="1">Uncharacterized protein</fullName>
    </submittedName>
</protein>
<dbReference type="Proteomes" id="UP001439008">
    <property type="component" value="Unassembled WGS sequence"/>
</dbReference>
<keyword evidence="2" id="KW-1185">Reference proteome</keyword>
<evidence type="ECO:0000313" key="1">
    <source>
        <dbReference type="EMBL" id="MES1923117.1"/>
    </source>
</evidence>
<gene>
    <name evidence="1" type="ORF">MHBO_004658</name>
</gene>
<organism evidence="1 2">
    <name type="scientific">Bonamia ostreae</name>
    <dbReference type="NCBI Taxonomy" id="126728"/>
    <lineage>
        <taxon>Eukaryota</taxon>
        <taxon>Sar</taxon>
        <taxon>Rhizaria</taxon>
        <taxon>Endomyxa</taxon>
        <taxon>Ascetosporea</taxon>
        <taxon>Haplosporida</taxon>
        <taxon>Bonamia</taxon>
    </lineage>
</organism>
<proteinExistence type="predicted"/>
<comment type="caution">
    <text evidence="1">The sequence shown here is derived from an EMBL/GenBank/DDBJ whole genome shotgun (WGS) entry which is preliminary data.</text>
</comment>
<name>A0ABV2ATZ1_9EUKA</name>
<dbReference type="EMBL" id="JBDODL010004741">
    <property type="protein sequence ID" value="MES1923117.1"/>
    <property type="molecule type" value="Genomic_DNA"/>
</dbReference>
<evidence type="ECO:0000313" key="2">
    <source>
        <dbReference type="Proteomes" id="UP001439008"/>
    </source>
</evidence>
<reference evidence="1 2" key="1">
    <citation type="journal article" date="2024" name="BMC Biol.">
        <title>Comparative genomics of Ascetosporea gives new insight into the evolutionary basis for animal parasitism in Rhizaria.</title>
        <authorList>
            <person name="Hiltunen Thoren M."/>
            <person name="Onut-Brannstrom I."/>
            <person name="Alfjorden A."/>
            <person name="Peckova H."/>
            <person name="Swords F."/>
            <person name="Hooper C."/>
            <person name="Holzer A.S."/>
            <person name="Bass D."/>
            <person name="Burki F."/>
        </authorList>
    </citation>
    <scope>NUCLEOTIDE SEQUENCE [LARGE SCALE GENOMIC DNA]</scope>
    <source>
        <strain evidence="1">20-A016</strain>
    </source>
</reference>
<accession>A0ABV2ATZ1</accession>
<sequence>SENVPEDEKMMWRKEWLNCTKNLNEWDILFEFAQDSNNIELQFESSWRLSNWSYLRELCNIYEVEKVPKIRDVYCRNLKEIDL</sequence>
<feature type="non-terminal residue" evidence="1">
    <location>
        <position position="1"/>
    </location>
</feature>